<dbReference type="Proteomes" id="UP000002770">
    <property type="component" value="Unassembled WGS sequence"/>
</dbReference>
<evidence type="ECO:0000256" key="1">
    <source>
        <dbReference type="ARBA" id="ARBA00010554"/>
    </source>
</evidence>
<name>G9ES17_9GAMM</name>
<dbReference type="PANTHER" id="PTHR35983">
    <property type="entry name" value="UPF0166 PROTEIN TM_0021"/>
    <property type="match status" value="1"/>
</dbReference>
<comment type="similarity">
    <text evidence="1">Belongs to the UPF0166 family.</text>
</comment>
<dbReference type="Gene3D" id="3.30.70.120">
    <property type="match status" value="1"/>
</dbReference>
<keyword evidence="3" id="KW-1185">Reference proteome</keyword>
<sequence>MKHVKITIYLHEDDKWQHRPLHLELLSVLDQLEIAGGTVLRAIAGFTYHHPVETSSLVDVGSKLPLVVQFIDTVAKIESVLPTVLSMVGSRLVIREPVQVLNGI</sequence>
<reference evidence="2 3" key="1">
    <citation type="journal article" date="2011" name="BMC Genomics">
        <title>Insight into cross-talk between intra-amoebal pathogens.</title>
        <authorList>
            <person name="Gimenez G."/>
            <person name="Bertelli C."/>
            <person name="Moliner C."/>
            <person name="Robert C."/>
            <person name="Raoult D."/>
            <person name="Fournier P.E."/>
            <person name="Greub G."/>
        </authorList>
    </citation>
    <scope>NUCLEOTIDE SEQUENCE [LARGE SCALE GENOMIC DNA]</scope>
    <source>
        <strain evidence="2 3">LLAP12</strain>
    </source>
</reference>
<dbReference type="eggNOG" id="COG1993">
    <property type="taxonomic scope" value="Bacteria"/>
</dbReference>
<dbReference type="InterPro" id="IPR003793">
    <property type="entry name" value="UPF0166"/>
</dbReference>
<evidence type="ECO:0000313" key="3">
    <source>
        <dbReference type="Proteomes" id="UP000002770"/>
    </source>
</evidence>
<gene>
    <name evidence="2" type="ORF">LDG_8089</name>
</gene>
<dbReference type="SUPFAM" id="SSF54913">
    <property type="entry name" value="GlnB-like"/>
    <property type="match status" value="1"/>
</dbReference>
<dbReference type="Pfam" id="PF02641">
    <property type="entry name" value="DUF190"/>
    <property type="match status" value="1"/>
</dbReference>
<dbReference type="HOGENOM" id="CLU_146749_0_1_6"/>
<dbReference type="InParanoid" id="G9ES17"/>
<dbReference type="OrthoDB" id="5295185at2"/>
<dbReference type="InterPro" id="IPR015867">
    <property type="entry name" value="N-reg_PII/ATP_PRibTrfase_C"/>
</dbReference>
<organism evidence="2 3">
    <name type="scientific">Legionella drancourtii LLAP12</name>
    <dbReference type="NCBI Taxonomy" id="658187"/>
    <lineage>
        <taxon>Bacteria</taxon>
        <taxon>Pseudomonadati</taxon>
        <taxon>Pseudomonadota</taxon>
        <taxon>Gammaproteobacteria</taxon>
        <taxon>Legionellales</taxon>
        <taxon>Legionellaceae</taxon>
        <taxon>Legionella</taxon>
    </lineage>
</organism>
<dbReference type="PANTHER" id="PTHR35983:SF1">
    <property type="entry name" value="UPF0166 PROTEIN TM_0021"/>
    <property type="match status" value="1"/>
</dbReference>
<evidence type="ECO:0000313" key="2">
    <source>
        <dbReference type="EMBL" id="EHL29798.1"/>
    </source>
</evidence>
<protein>
    <submittedName>
        <fullName evidence="2">Uncharacterized protein</fullName>
    </submittedName>
</protein>
<dbReference type="EMBL" id="JH413843">
    <property type="protein sequence ID" value="EHL29798.1"/>
    <property type="molecule type" value="Genomic_DNA"/>
</dbReference>
<dbReference type="InterPro" id="IPR011322">
    <property type="entry name" value="N-reg_PII-like_a/b"/>
</dbReference>
<accession>G9ES17</accession>
<dbReference type="RefSeq" id="WP_006871973.1">
    <property type="nucleotide sequence ID" value="NZ_JH413843.1"/>
</dbReference>
<dbReference type="STRING" id="658187.LDG_8089"/>
<proteinExistence type="inferred from homology"/>
<dbReference type="AlphaFoldDB" id="G9ES17"/>